<evidence type="ECO:0000313" key="1">
    <source>
        <dbReference type="EMBL" id="CAD7229615.1"/>
    </source>
</evidence>
<accession>A0A7R8ZRQ9</accession>
<dbReference type="EMBL" id="OB662173">
    <property type="protein sequence ID" value="CAD7229615.1"/>
    <property type="molecule type" value="Genomic_DNA"/>
</dbReference>
<protein>
    <submittedName>
        <fullName evidence="1">Uncharacterized protein</fullName>
    </submittedName>
</protein>
<gene>
    <name evidence="1" type="ORF">CTOB1V02_LOCUS7484</name>
</gene>
<proteinExistence type="predicted"/>
<organism evidence="1">
    <name type="scientific">Cyprideis torosa</name>
    <dbReference type="NCBI Taxonomy" id="163714"/>
    <lineage>
        <taxon>Eukaryota</taxon>
        <taxon>Metazoa</taxon>
        <taxon>Ecdysozoa</taxon>
        <taxon>Arthropoda</taxon>
        <taxon>Crustacea</taxon>
        <taxon>Oligostraca</taxon>
        <taxon>Ostracoda</taxon>
        <taxon>Podocopa</taxon>
        <taxon>Podocopida</taxon>
        <taxon>Cytherocopina</taxon>
        <taxon>Cytheroidea</taxon>
        <taxon>Cytherideidae</taxon>
        <taxon>Cyprideis</taxon>
    </lineage>
</organism>
<name>A0A7R8ZRQ9_9CRUS</name>
<sequence>MSARSRFVPTSGLYWVIDLETSAGENRIGDDLRCPPVRLTMLGFLPGGKRHTPARYSLLPPPAGHRSSLSRLLPSYAHTHHRYLLRRRNVRRICQNRANDNSESEWGEAVHRWVGTVALLATKLRTVRSGQYGVIPSTYLGAPSMRRSIQSHVGVDSAAPASSVGGGGPPEGIGGGVRSLQLHNPPPVSISVEVLSSQSRISVSVDGTTVSRTLRCCRRKRDWRGGDSPPEAVPVQPAVWWRSTGRVIGARSSADRSITGSSTPLIRRAPFVVPGTARAIIGQRLWLDLAKVTGGGSRGSGSRLIVSDGGTLRMFPENGPSLWSSDVIVVR</sequence>
<dbReference type="AlphaFoldDB" id="A0A7R8ZRQ9"/>
<reference evidence="1" key="1">
    <citation type="submission" date="2020-11" db="EMBL/GenBank/DDBJ databases">
        <authorList>
            <person name="Tran Van P."/>
        </authorList>
    </citation>
    <scope>NUCLEOTIDE SEQUENCE</scope>
</reference>